<comment type="subcellular location">
    <subcellularLocation>
        <location evidence="1">Nucleus</location>
    </subcellularLocation>
</comment>
<evidence type="ECO:0000313" key="9">
    <source>
        <dbReference type="Proteomes" id="UP000178912"/>
    </source>
</evidence>
<feature type="region of interest" description="Disordered" evidence="7">
    <location>
        <begin position="59"/>
        <end position="81"/>
    </location>
</feature>
<evidence type="ECO:0000256" key="7">
    <source>
        <dbReference type="SAM" id="MobiDB-lite"/>
    </source>
</evidence>
<name>A0A1E1K6L2_9HELO</name>
<keyword evidence="4" id="KW-0238">DNA-binding</keyword>
<dbReference type="GO" id="GO:0001228">
    <property type="term" value="F:DNA-binding transcription activator activity, RNA polymerase II-specific"/>
    <property type="evidence" value="ECO:0007669"/>
    <property type="project" value="TreeGrafter"/>
</dbReference>
<dbReference type="GO" id="GO:0090575">
    <property type="term" value="C:RNA polymerase II transcription regulator complex"/>
    <property type="evidence" value="ECO:0007669"/>
    <property type="project" value="TreeGrafter"/>
</dbReference>
<dbReference type="EMBL" id="FJUX01000016">
    <property type="protein sequence ID" value="CZS93652.1"/>
    <property type="molecule type" value="Genomic_DNA"/>
</dbReference>
<dbReference type="OrthoDB" id="5218140at2759"/>
<keyword evidence="9" id="KW-1185">Reference proteome</keyword>
<protein>
    <recommendedName>
        <fullName evidence="10">BZIP domain-containing protein</fullName>
    </recommendedName>
</protein>
<dbReference type="Proteomes" id="UP000178912">
    <property type="component" value="Unassembled WGS sequence"/>
</dbReference>
<dbReference type="GO" id="GO:0000976">
    <property type="term" value="F:transcription cis-regulatory region binding"/>
    <property type="evidence" value="ECO:0007669"/>
    <property type="project" value="InterPro"/>
</dbReference>
<dbReference type="PANTHER" id="PTHR40621:SF11">
    <property type="entry name" value="TRANSCRIPTION FACTOR KAPC-RELATED"/>
    <property type="match status" value="1"/>
</dbReference>
<evidence type="ECO:0000256" key="5">
    <source>
        <dbReference type="ARBA" id="ARBA00023163"/>
    </source>
</evidence>
<comment type="similarity">
    <text evidence="2">Belongs to the bZIP family.</text>
</comment>
<keyword evidence="5" id="KW-0804">Transcription</keyword>
<organism evidence="8 9">
    <name type="scientific">Rhynchosporium agropyri</name>
    <dbReference type="NCBI Taxonomy" id="914238"/>
    <lineage>
        <taxon>Eukaryota</taxon>
        <taxon>Fungi</taxon>
        <taxon>Dikarya</taxon>
        <taxon>Ascomycota</taxon>
        <taxon>Pezizomycotina</taxon>
        <taxon>Leotiomycetes</taxon>
        <taxon>Helotiales</taxon>
        <taxon>Ploettnerulaceae</taxon>
        <taxon>Rhynchosporium</taxon>
    </lineage>
</organism>
<evidence type="ECO:0000256" key="6">
    <source>
        <dbReference type="ARBA" id="ARBA00023242"/>
    </source>
</evidence>
<dbReference type="InterPro" id="IPR050936">
    <property type="entry name" value="AP-1-like"/>
</dbReference>
<dbReference type="CDD" id="cd14688">
    <property type="entry name" value="bZIP_YAP"/>
    <property type="match status" value="1"/>
</dbReference>
<dbReference type="AlphaFoldDB" id="A0A1E1K6L2"/>
<evidence type="ECO:0000256" key="3">
    <source>
        <dbReference type="ARBA" id="ARBA00023015"/>
    </source>
</evidence>
<reference evidence="9" key="1">
    <citation type="submission" date="2016-03" db="EMBL/GenBank/DDBJ databases">
        <authorList>
            <person name="Guldener U."/>
        </authorList>
    </citation>
    <scope>NUCLEOTIDE SEQUENCE [LARGE SCALE GENOMIC DNA]</scope>
    <source>
        <strain evidence="9">04CH-RAC-A.6.1</strain>
    </source>
</reference>
<dbReference type="InterPro" id="IPR046347">
    <property type="entry name" value="bZIP_sf"/>
</dbReference>
<accession>A0A1E1K6L2</accession>
<evidence type="ECO:0000313" key="8">
    <source>
        <dbReference type="EMBL" id="CZS93652.1"/>
    </source>
</evidence>
<proteinExistence type="inferred from homology"/>
<evidence type="ECO:0000256" key="4">
    <source>
        <dbReference type="ARBA" id="ARBA00023125"/>
    </source>
</evidence>
<keyword evidence="6" id="KW-0539">Nucleus</keyword>
<sequence length="547" mass="60373">MTDLTPSFWKRSVSRFGRSKSIAGSAKDGEDSRSAGGGGRDGRRDEQLAFRFVEGETLGNCKNTQRGSGKLDSDLTPKQKRRAQVRKAQIEHRQRKENHGKHLEQQIIILREKIAQTETQVVLFKHENIAIKASLQGNSFPLPLNFPFSNPASHINTNVDIDMVLSNYIAPTSLSWTQNTTLVRTIFDPFLDEECLQISHAGSFPLTVESHSSFGAYAAPDLSVLDTSISLPSPDIFNSKNWKPAVLAQQEREKVYHQQRIEKEGGRGGNTAGAESLGEQMETLAINFILALEHPCRKHFSPPSTDPWDPEGRPSGHELMATTHLFSHPSSFILAQPHQHPHPHRDTYQHIISHSPSNPPFPLHNTLPPPTISTLLPPNPTLKTNTTKTLHKPPRTPVPPPNISFTHHPTIGASPGSTWLIPPPTLQNLHAMSESMVKEDWEITPVQAWFLLEGRYGWERLLNLTTLGSVDVDVDVDAIRGGIDERMEGARGGCEAGEAGGEGILDFLKRGLAKLVTCQDFGSVIDENGFWGVVRSVLGEDGGGKWV</sequence>
<gene>
    <name evidence="8" type="ORF">RAG0_03835</name>
</gene>
<dbReference type="PANTHER" id="PTHR40621">
    <property type="entry name" value="TRANSCRIPTION FACTOR KAPC-RELATED"/>
    <property type="match status" value="1"/>
</dbReference>
<feature type="region of interest" description="Disordered" evidence="7">
    <location>
        <begin position="15"/>
        <end position="45"/>
    </location>
</feature>
<dbReference type="SUPFAM" id="SSF57959">
    <property type="entry name" value="Leucine zipper domain"/>
    <property type="match status" value="1"/>
</dbReference>
<evidence type="ECO:0000256" key="2">
    <source>
        <dbReference type="ARBA" id="ARBA00007163"/>
    </source>
</evidence>
<dbReference type="Gene3D" id="1.20.5.170">
    <property type="match status" value="1"/>
</dbReference>
<evidence type="ECO:0000256" key="1">
    <source>
        <dbReference type="ARBA" id="ARBA00004123"/>
    </source>
</evidence>
<evidence type="ECO:0008006" key="10">
    <source>
        <dbReference type="Google" id="ProtNLM"/>
    </source>
</evidence>
<keyword evidence="3" id="KW-0805">Transcription regulation</keyword>